<sequence length="124" mass="13766">MPSVVPCSRVSSTSCDNNSDNDDRGVCRLARPFFDFLKRQDFFYHFVEEPEGLFRLVEDHRLSCLVHWEVLEERAAQNVLTVGGLGRVASGERVAHLEGCPSSGSGRWCVPLCLSRTGSAYSEG</sequence>
<keyword evidence="3" id="KW-1185">Reference proteome</keyword>
<dbReference type="EMBL" id="VUJU01003351">
    <property type="protein sequence ID" value="KAF0758227.1"/>
    <property type="molecule type" value="Genomic_DNA"/>
</dbReference>
<organism evidence="2 3">
    <name type="scientific">Aphis craccivora</name>
    <name type="common">Cowpea aphid</name>
    <dbReference type="NCBI Taxonomy" id="307492"/>
    <lineage>
        <taxon>Eukaryota</taxon>
        <taxon>Metazoa</taxon>
        <taxon>Ecdysozoa</taxon>
        <taxon>Arthropoda</taxon>
        <taxon>Hexapoda</taxon>
        <taxon>Insecta</taxon>
        <taxon>Pterygota</taxon>
        <taxon>Neoptera</taxon>
        <taxon>Paraneoptera</taxon>
        <taxon>Hemiptera</taxon>
        <taxon>Sternorrhyncha</taxon>
        <taxon>Aphidomorpha</taxon>
        <taxon>Aphidoidea</taxon>
        <taxon>Aphididae</taxon>
        <taxon>Aphidini</taxon>
        <taxon>Aphis</taxon>
        <taxon>Aphis</taxon>
    </lineage>
</organism>
<feature type="region of interest" description="Disordered" evidence="1">
    <location>
        <begin position="1"/>
        <end position="20"/>
    </location>
</feature>
<evidence type="ECO:0000313" key="2">
    <source>
        <dbReference type="EMBL" id="KAF0758227.1"/>
    </source>
</evidence>
<dbReference type="Proteomes" id="UP000478052">
    <property type="component" value="Unassembled WGS sequence"/>
</dbReference>
<evidence type="ECO:0000313" key="3">
    <source>
        <dbReference type="Proteomes" id="UP000478052"/>
    </source>
</evidence>
<evidence type="ECO:0000256" key="1">
    <source>
        <dbReference type="SAM" id="MobiDB-lite"/>
    </source>
</evidence>
<gene>
    <name evidence="2" type="ORF">FWK35_00017264</name>
</gene>
<comment type="caution">
    <text evidence="2">The sequence shown here is derived from an EMBL/GenBank/DDBJ whole genome shotgun (WGS) entry which is preliminary data.</text>
</comment>
<protein>
    <submittedName>
        <fullName evidence="2">Uncharacterized protein</fullName>
    </submittedName>
</protein>
<proteinExistence type="predicted"/>
<accession>A0A6G0YLY5</accession>
<reference evidence="2 3" key="1">
    <citation type="submission" date="2019-08" db="EMBL/GenBank/DDBJ databases">
        <title>Whole genome of Aphis craccivora.</title>
        <authorList>
            <person name="Voronova N.V."/>
            <person name="Shulinski R.S."/>
            <person name="Bandarenka Y.V."/>
            <person name="Zhorov D.G."/>
            <person name="Warner D."/>
        </authorList>
    </citation>
    <scope>NUCLEOTIDE SEQUENCE [LARGE SCALE GENOMIC DNA]</scope>
    <source>
        <strain evidence="2">180601</strain>
        <tissue evidence="2">Whole Body</tissue>
    </source>
</reference>
<name>A0A6G0YLY5_APHCR</name>
<dbReference type="AlphaFoldDB" id="A0A6G0YLY5"/>